<dbReference type="EMBL" id="LR796697">
    <property type="protein sequence ID" value="CAB4160296.1"/>
    <property type="molecule type" value="Genomic_DNA"/>
</dbReference>
<accession>A0A6J5NRM4</accession>
<sequence length="168" mass="18899">MIHLRDLLAEITMGSIAPYATQFTWQQTNREMWTSKIIADGNPITFKITMVSNSADTYVFKYMMQNSMHGGWTIDHGTSKSLGLAAYLRIARTAFEAIMDFCRQHAPDAIEITGSDDDMQRGQQKSRIYHALATANSSILQQAGYVMQQRANKLWLIRTNKADATGVT</sequence>
<reference evidence="1" key="1">
    <citation type="submission" date="2020-04" db="EMBL/GenBank/DDBJ databases">
        <authorList>
            <person name="Chiriac C."/>
            <person name="Salcher M."/>
            <person name="Ghai R."/>
            <person name="Kavagutti S V."/>
        </authorList>
    </citation>
    <scope>NUCLEOTIDE SEQUENCE</scope>
</reference>
<protein>
    <submittedName>
        <fullName evidence="1">Uncharacterized protein</fullName>
    </submittedName>
</protein>
<gene>
    <name evidence="1" type="ORF">UFOVP723_131</name>
</gene>
<evidence type="ECO:0000313" key="1">
    <source>
        <dbReference type="EMBL" id="CAB4160296.1"/>
    </source>
</evidence>
<proteinExistence type="predicted"/>
<organism evidence="1">
    <name type="scientific">uncultured Caudovirales phage</name>
    <dbReference type="NCBI Taxonomy" id="2100421"/>
    <lineage>
        <taxon>Viruses</taxon>
        <taxon>Duplodnaviria</taxon>
        <taxon>Heunggongvirae</taxon>
        <taxon>Uroviricota</taxon>
        <taxon>Caudoviricetes</taxon>
        <taxon>Peduoviridae</taxon>
        <taxon>Maltschvirus</taxon>
        <taxon>Maltschvirus maltsch</taxon>
    </lineage>
</organism>
<name>A0A6J5NRM4_9CAUD</name>